<dbReference type="OrthoDB" id="2509591at2759"/>
<evidence type="ECO:0008006" key="4">
    <source>
        <dbReference type="Google" id="ProtNLM"/>
    </source>
</evidence>
<organism evidence="2 3">
    <name type="scientific">Puccinia striiformis f. sp. tritici PST-78</name>
    <dbReference type="NCBI Taxonomy" id="1165861"/>
    <lineage>
        <taxon>Eukaryota</taxon>
        <taxon>Fungi</taxon>
        <taxon>Dikarya</taxon>
        <taxon>Basidiomycota</taxon>
        <taxon>Pucciniomycotina</taxon>
        <taxon>Pucciniomycetes</taxon>
        <taxon>Pucciniales</taxon>
        <taxon>Pucciniaceae</taxon>
        <taxon>Puccinia</taxon>
    </lineage>
</organism>
<keyword evidence="3" id="KW-1185">Reference proteome</keyword>
<name>A0A0L0VIZ0_9BASI</name>
<feature type="signal peptide" evidence="1">
    <location>
        <begin position="1"/>
        <end position="25"/>
    </location>
</feature>
<accession>A0A0L0VIZ0</accession>
<proteinExistence type="predicted"/>
<feature type="chain" id="PRO_5005550080" description="BRO1 domain-containing protein" evidence="1">
    <location>
        <begin position="26"/>
        <end position="558"/>
    </location>
</feature>
<keyword evidence="1" id="KW-0732">Signal</keyword>
<evidence type="ECO:0000313" key="3">
    <source>
        <dbReference type="Proteomes" id="UP000054564"/>
    </source>
</evidence>
<dbReference type="Proteomes" id="UP000054564">
    <property type="component" value="Unassembled WGS sequence"/>
</dbReference>
<evidence type="ECO:0000313" key="2">
    <source>
        <dbReference type="EMBL" id="KNE99233.1"/>
    </source>
</evidence>
<sequence>MMSISALRTCLLSISLMGLLGGTSGFPNVKDTLELACDGFGDLDYARGTATKRLTGEEDQHLIAEIGAAMGKKADIYNGHLTQRTKVKKDASEHIRQYYQKRIWTKMGSLYMNLELGLSKDGTKAFHPLLLEAWKSLLEFSPKGDEEVKTTSEAEKLGIISPKGGEEIKTTPKADKYEDISLKGDEEIKTASKEKELGILSNILVQFEKISAIGQDEKASDSYFRLSNIYSVIMNLSDTLVAHLAFSARYKSIRDGTLEMFLNDRKNLMITFNYFWGKFFQRHDITSLCLNSGLELGLQDIPFTKDMQDYFKFLNEDTRAELTRIKIAMQLLKPLGSQSVSDHDYAVEVLGLAKQFVHITSPETQPLGFFIDSTHSILALRIFKQIVKLSDGYGEQYEDLPRSIKFSLVLTQSLSFLKEKLPSSSWEEYQIAFHDREKVDELQLAIQNFTSALRLVYSKYVRTIQDEASNLVLEKSRTQYRLPLSYLTPIFTKEEVSHYHMKQTTSDNKLCAKIIQQTQLILGKLETVEESGSRSIEQLNADKEKLIKILNDPTGFKS</sequence>
<dbReference type="AlphaFoldDB" id="A0A0L0VIZ0"/>
<reference evidence="3" key="1">
    <citation type="submission" date="2014-03" db="EMBL/GenBank/DDBJ databases">
        <title>The Genome Sequence of Puccinia striiformis f. sp. tritici PST-78.</title>
        <authorList>
            <consortium name="The Broad Institute Genome Sequencing Platform"/>
            <person name="Cuomo C."/>
            <person name="Hulbert S."/>
            <person name="Chen X."/>
            <person name="Walker B."/>
            <person name="Young S.K."/>
            <person name="Zeng Q."/>
            <person name="Gargeya S."/>
            <person name="Fitzgerald M."/>
            <person name="Haas B."/>
            <person name="Abouelleil A."/>
            <person name="Alvarado L."/>
            <person name="Arachchi H.M."/>
            <person name="Berlin A.M."/>
            <person name="Chapman S.B."/>
            <person name="Goldberg J."/>
            <person name="Griggs A."/>
            <person name="Gujja S."/>
            <person name="Hansen M."/>
            <person name="Howarth C."/>
            <person name="Imamovic A."/>
            <person name="Larimer J."/>
            <person name="McCowan C."/>
            <person name="Montmayeur A."/>
            <person name="Murphy C."/>
            <person name="Neiman D."/>
            <person name="Pearson M."/>
            <person name="Priest M."/>
            <person name="Roberts A."/>
            <person name="Saif S."/>
            <person name="Shea T."/>
            <person name="Sisk P."/>
            <person name="Sykes S."/>
            <person name="Wortman J."/>
            <person name="Nusbaum C."/>
            <person name="Birren B."/>
        </authorList>
    </citation>
    <scope>NUCLEOTIDE SEQUENCE [LARGE SCALE GENOMIC DNA]</scope>
    <source>
        <strain evidence="3">race PST-78</strain>
    </source>
</reference>
<protein>
    <recommendedName>
        <fullName evidence="4">BRO1 domain-containing protein</fullName>
    </recommendedName>
</protein>
<dbReference type="EMBL" id="AJIL01000048">
    <property type="protein sequence ID" value="KNE99233.1"/>
    <property type="molecule type" value="Genomic_DNA"/>
</dbReference>
<comment type="caution">
    <text evidence="2">The sequence shown here is derived from an EMBL/GenBank/DDBJ whole genome shotgun (WGS) entry which is preliminary data.</text>
</comment>
<gene>
    <name evidence="2" type="ORF">PSTG_07541</name>
</gene>
<evidence type="ECO:0000256" key="1">
    <source>
        <dbReference type="SAM" id="SignalP"/>
    </source>
</evidence>